<dbReference type="RefSeq" id="WP_137907546.1">
    <property type="nucleotide sequence ID" value="NZ_BJCF01000013.1"/>
</dbReference>
<dbReference type="InterPro" id="IPR037221">
    <property type="entry name" value="H-type_lectin_dom_sf"/>
</dbReference>
<dbReference type="SUPFAM" id="SSF141086">
    <property type="entry name" value="Agglutinin HPA-like"/>
    <property type="match status" value="1"/>
</dbReference>
<dbReference type="GO" id="GO:0030247">
    <property type="term" value="F:polysaccharide binding"/>
    <property type="evidence" value="ECO:0007669"/>
    <property type="project" value="TreeGrafter"/>
</dbReference>
<evidence type="ECO:0000313" key="4">
    <source>
        <dbReference type="Proteomes" id="UP000299367"/>
    </source>
</evidence>
<feature type="domain" description="H-type lectin" evidence="2">
    <location>
        <begin position="67"/>
        <end position="131"/>
    </location>
</feature>
<dbReference type="AlphaFoldDB" id="A0A480AF91"/>
<name>A0A480AF91_9CYAN</name>
<dbReference type="PANTHER" id="PTHR46938:SF1">
    <property type="entry name" value="DISCOIDIN-1 SUBUNIT A-RELATED"/>
    <property type="match status" value="1"/>
</dbReference>
<dbReference type="GO" id="GO:0070492">
    <property type="term" value="F:oligosaccharide binding"/>
    <property type="evidence" value="ECO:0007669"/>
    <property type="project" value="TreeGrafter"/>
</dbReference>
<comment type="caution">
    <text evidence="3">The sequence shown here is derived from an EMBL/GenBank/DDBJ whole genome shotgun (WGS) entry which is preliminary data.</text>
</comment>
<dbReference type="Pfam" id="PF09458">
    <property type="entry name" value="H_lectin"/>
    <property type="match status" value="1"/>
</dbReference>
<dbReference type="GO" id="GO:0009986">
    <property type="term" value="C:cell surface"/>
    <property type="evidence" value="ECO:0007669"/>
    <property type="project" value="TreeGrafter"/>
</dbReference>
<dbReference type="EMBL" id="BJCF01000013">
    <property type="protein sequence ID" value="GCL41868.1"/>
    <property type="molecule type" value="Genomic_DNA"/>
</dbReference>
<dbReference type="GO" id="GO:0098609">
    <property type="term" value="P:cell-cell adhesion"/>
    <property type="evidence" value="ECO:0007669"/>
    <property type="project" value="TreeGrafter"/>
</dbReference>
<evidence type="ECO:0000256" key="1">
    <source>
        <dbReference type="SAM" id="SignalP"/>
    </source>
</evidence>
<sequence>MKKIAWLLSLILCIATLMICPPAQAAQEWEMISPYLRFQGGNVYAGASENGQGWILNQGTGERKYTSHIDFKDSYVIPPNVIVSLTGIDGDNTANSRINVVGTNVTETGFDIEYKTWADTKITSLWSSWTALGE</sequence>
<feature type="signal peptide" evidence="1">
    <location>
        <begin position="1"/>
        <end position="25"/>
    </location>
</feature>
<evidence type="ECO:0000259" key="2">
    <source>
        <dbReference type="Pfam" id="PF09458"/>
    </source>
</evidence>
<protein>
    <recommendedName>
        <fullName evidence="2">H-type lectin domain-containing protein</fullName>
    </recommendedName>
</protein>
<proteinExistence type="predicted"/>
<dbReference type="Gene3D" id="2.60.40.2080">
    <property type="match status" value="1"/>
</dbReference>
<feature type="chain" id="PRO_5019824686" description="H-type lectin domain-containing protein" evidence="1">
    <location>
        <begin position="26"/>
        <end position="134"/>
    </location>
</feature>
<dbReference type="Proteomes" id="UP000299367">
    <property type="component" value="Unassembled WGS sequence"/>
</dbReference>
<gene>
    <name evidence="3" type="ORF">NIES80_15660</name>
</gene>
<accession>A0A480AF91</accession>
<dbReference type="PANTHER" id="PTHR46938">
    <property type="entry name" value="DISCOIDIN-1 SUBUNIT A-RELATED-RELATED"/>
    <property type="match status" value="1"/>
</dbReference>
<keyword evidence="1" id="KW-0732">Signal</keyword>
<dbReference type="InterPro" id="IPR019019">
    <property type="entry name" value="H-type_lectin_domain"/>
</dbReference>
<dbReference type="InterPro" id="IPR052487">
    <property type="entry name" value="Galactose-binding_lectin"/>
</dbReference>
<reference evidence="4" key="1">
    <citation type="submission" date="2019-02" db="EMBL/GenBank/DDBJ databases">
        <title>Draft genome sequence of Dolichospermum planctonicum NIES-80.</title>
        <authorList>
            <person name="Yamaguchi H."/>
            <person name="Suzuki S."/>
            <person name="Kawachi M."/>
        </authorList>
    </citation>
    <scope>NUCLEOTIDE SEQUENCE [LARGE SCALE GENOMIC DNA]</scope>
    <source>
        <strain evidence="4">NIES-80</strain>
    </source>
</reference>
<evidence type="ECO:0000313" key="3">
    <source>
        <dbReference type="EMBL" id="GCL41868.1"/>
    </source>
</evidence>
<dbReference type="GO" id="GO:0045335">
    <property type="term" value="C:phagocytic vesicle"/>
    <property type="evidence" value="ECO:0007669"/>
    <property type="project" value="TreeGrafter"/>
</dbReference>
<organism evidence="3 4">
    <name type="scientific">Dolichospermum planctonicum</name>
    <dbReference type="NCBI Taxonomy" id="136072"/>
    <lineage>
        <taxon>Bacteria</taxon>
        <taxon>Bacillati</taxon>
        <taxon>Cyanobacteriota</taxon>
        <taxon>Cyanophyceae</taxon>
        <taxon>Nostocales</taxon>
        <taxon>Aphanizomenonaceae</taxon>
        <taxon>Dolichospermum</taxon>
    </lineage>
</organism>
<dbReference type="OrthoDB" id="447835at2"/>
<dbReference type="GO" id="GO:0098636">
    <property type="term" value="C:protein complex involved in cell adhesion"/>
    <property type="evidence" value="ECO:0007669"/>
    <property type="project" value="TreeGrafter"/>
</dbReference>
<dbReference type="GO" id="GO:0046871">
    <property type="term" value="F:N-acetylgalactosamine binding"/>
    <property type="evidence" value="ECO:0007669"/>
    <property type="project" value="TreeGrafter"/>
</dbReference>